<sequence>MENEKLISVGMPVYNSLRNDESFLRRSLESILTQTYKNLEVIISDNASQDKTGDILKKYALIDSRIKYFRQENNVGAVKNFSFVINEAKGEYFMLASDDDFWERDFIKKLSEVLDANSSYSVAMSHYYSFSKTDLNDKELRTHDYTHMSYIENYRKTILGKTNPIFMYGLYRTLYFKKLYARLMPNCREETVILMCESALATRWYSYPEPLYWRYRNPLPNAVRHAGDPAIENYSTKYTYTKYFLTLLFWPLSSRVIPFSRKFLIFGPWFERAWYAKRKIFNEILGTFSFFYK</sequence>
<name>A0A1F5WQ34_9BACT</name>
<reference evidence="2 3" key="1">
    <citation type="journal article" date="2016" name="Nat. Commun.">
        <title>Thousands of microbial genomes shed light on interconnected biogeochemical processes in an aquifer system.</title>
        <authorList>
            <person name="Anantharaman K."/>
            <person name="Brown C.T."/>
            <person name="Hug L.A."/>
            <person name="Sharon I."/>
            <person name="Castelle C.J."/>
            <person name="Probst A.J."/>
            <person name="Thomas B.C."/>
            <person name="Singh A."/>
            <person name="Wilkins M.J."/>
            <person name="Karaoz U."/>
            <person name="Brodie E.L."/>
            <person name="Williams K.H."/>
            <person name="Hubbard S.S."/>
            <person name="Banfield J.F."/>
        </authorList>
    </citation>
    <scope>NUCLEOTIDE SEQUENCE [LARGE SCALE GENOMIC DNA]</scope>
</reference>
<evidence type="ECO:0000313" key="3">
    <source>
        <dbReference type="Proteomes" id="UP000177723"/>
    </source>
</evidence>
<dbReference type="Gene3D" id="3.90.550.10">
    <property type="entry name" value="Spore Coat Polysaccharide Biosynthesis Protein SpsA, Chain A"/>
    <property type="match status" value="1"/>
</dbReference>
<evidence type="ECO:0000313" key="2">
    <source>
        <dbReference type="EMBL" id="OGF77371.1"/>
    </source>
</evidence>
<accession>A0A1F5WQ34</accession>
<gene>
    <name evidence="2" type="ORF">A3F23_00285</name>
</gene>
<protein>
    <recommendedName>
        <fullName evidence="1">Glycosyltransferase 2-like domain-containing protein</fullName>
    </recommendedName>
</protein>
<proteinExistence type="predicted"/>
<dbReference type="EMBL" id="MFHT01000020">
    <property type="protein sequence ID" value="OGF77371.1"/>
    <property type="molecule type" value="Genomic_DNA"/>
</dbReference>
<dbReference type="Proteomes" id="UP000177723">
    <property type="component" value="Unassembled WGS sequence"/>
</dbReference>
<evidence type="ECO:0000259" key="1">
    <source>
        <dbReference type="Pfam" id="PF00535"/>
    </source>
</evidence>
<dbReference type="PANTHER" id="PTHR22916:SF56">
    <property type="entry name" value="GLYCOSYL TRANSFERASE"/>
    <property type="match status" value="1"/>
</dbReference>
<dbReference type="InterPro" id="IPR001173">
    <property type="entry name" value="Glyco_trans_2-like"/>
</dbReference>
<dbReference type="AlphaFoldDB" id="A0A1F5WQ34"/>
<comment type="caution">
    <text evidence="2">The sequence shown here is derived from an EMBL/GenBank/DDBJ whole genome shotgun (WGS) entry which is preliminary data.</text>
</comment>
<feature type="domain" description="Glycosyltransferase 2-like" evidence="1">
    <location>
        <begin position="8"/>
        <end position="176"/>
    </location>
</feature>
<dbReference type="InterPro" id="IPR029044">
    <property type="entry name" value="Nucleotide-diphossugar_trans"/>
</dbReference>
<dbReference type="PANTHER" id="PTHR22916">
    <property type="entry name" value="GLYCOSYLTRANSFERASE"/>
    <property type="match status" value="1"/>
</dbReference>
<dbReference type="CDD" id="cd00761">
    <property type="entry name" value="Glyco_tranf_GTA_type"/>
    <property type="match status" value="1"/>
</dbReference>
<organism evidence="2 3">
    <name type="scientific">Candidatus Giovannonibacteria bacterium RIFCSPHIGHO2_12_FULL_43_15</name>
    <dbReference type="NCBI Taxonomy" id="1798341"/>
    <lineage>
        <taxon>Bacteria</taxon>
        <taxon>Candidatus Giovannoniibacteriota</taxon>
    </lineage>
</organism>
<dbReference type="SUPFAM" id="SSF53448">
    <property type="entry name" value="Nucleotide-diphospho-sugar transferases"/>
    <property type="match status" value="1"/>
</dbReference>
<dbReference type="Pfam" id="PF00535">
    <property type="entry name" value="Glycos_transf_2"/>
    <property type="match status" value="1"/>
</dbReference>